<sequence>MFMDMEDILNLFIVTKLPVPKGALPPKKAVDPCDDDIPF</sequence>
<gene>
    <name evidence="1" type="ORF">AF72_02700</name>
</gene>
<evidence type="ECO:0000313" key="2">
    <source>
        <dbReference type="Proteomes" id="UP000020406"/>
    </source>
</evidence>
<comment type="caution">
    <text evidence="1">The sequence shown here is derived from an EMBL/GenBank/DDBJ whole genome shotgun (WGS) entry which is preliminary data.</text>
</comment>
<dbReference type="Proteomes" id="UP000020406">
    <property type="component" value="Unassembled WGS sequence"/>
</dbReference>
<proteinExistence type="predicted"/>
<accession>Z9JLS3</accession>
<protein>
    <submittedName>
        <fullName evidence="1">Uncharacterized protein</fullName>
    </submittedName>
</protein>
<dbReference type="EMBL" id="JDSQ01000003">
    <property type="protein sequence ID" value="EWS79099.1"/>
    <property type="molecule type" value="Genomic_DNA"/>
</dbReference>
<reference evidence="1 2" key="1">
    <citation type="journal article" date="2014" name="Genome Announc.">
        <title>Draft Genome Sequence of Xylella fastidiosa Pear Leaf Scorch Strain in Taiwan.</title>
        <authorList>
            <person name="Su C.C."/>
            <person name="Deng W.L."/>
            <person name="Jan F.J."/>
            <person name="Chang C.J."/>
            <person name="Huang H."/>
            <person name="Chen J."/>
        </authorList>
    </citation>
    <scope>NUCLEOTIDE SEQUENCE [LARGE SCALE GENOMIC DNA]</scope>
    <source>
        <strain evidence="1 2">PLS229</strain>
    </source>
</reference>
<organism evidence="1 2">
    <name type="scientific">Xylella taiwanensis</name>
    <dbReference type="NCBI Taxonomy" id="1444770"/>
    <lineage>
        <taxon>Bacteria</taxon>
        <taxon>Pseudomonadati</taxon>
        <taxon>Pseudomonadota</taxon>
        <taxon>Gammaproteobacteria</taxon>
        <taxon>Lysobacterales</taxon>
        <taxon>Lysobacteraceae</taxon>
        <taxon>Xylella</taxon>
    </lineage>
</organism>
<dbReference type="STRING" id="1444770.AF72_02700"/>
<evidence type="ECO:0000313" key="1">
    <source>
        <dbReference type="EMBL" id="EWS79099.1"/>
    </source>
</evidence>
<name>Z9JLS3_9GAMM</name>
<dbReference type="AlphaFoldDB" id="Z9JLS3"/>
<dbReference type="PATRIC" id="fig|1444770.3.peg.652"/>